<dbReference type="Gene3D" id="3.30.70.100">
    <property type="match status" value="1"/>
</dbReference>
<dbReference type="OrthoDB" id="8611253at2"/>
<accession>A0A1G8MNN6</accession>
<keyword evidence="3" id="KW-1185">Reference proteome</keyword>
<dbReference type="EMBL" id="FNDU01000010">
    <property type="protein sequence ID" value="SDI69639.1"/>
    <property type="molecule type" value="Genomic_DNA"/>
</dbReference>
<name>A0A1G8MNN6_9BACI</name>
<dbReference type="AlphaFoldDB" id="A0A1G8MNN6"/>
<sequence>MLKTTFCVKKLSHLSRQEFNQYWHETHAPLVHKHALALRIKKYTQIPVLEDSPRGAVSVSFDGVAELWWESLEDLKESRRGSEGKKAAKELLEEERRFIYLSNSSLWYGEEHEKFSYLDS</sequence>
<dbReference type="NCBIfam" id="TIGR02118">
    <property type="entry name" value="EthD family reductase"/>
    <property type="match status" value="1"/>
</dbReference>
<evidence type="ECO:0000259" key="1">
    <source>
        <dbReference type="Pfam" id="PF07110"/>
    </source>
</evidence>
<dbReference type="SUPFAM" id="SSF54909">
    <property type="entry name" value="Dimeric alpha+beta barrel"/>
    <property type="match status" value="1"/>
</dbReference>
<reference evidence="2 3" key="1">
    <citation type="submission" date="2016-10" db="EMBL/GenBank/DDBJ databases">
        <authorList>
            <person name="de Groot N.N."/>
        </authorList>
    </citation>
    <scope>NUCLEOTIDE SEQUENCE [LARGE SCALE GENOMIC DNA]</scope>
    <source>
        <strain evidence="3">P4B,CCM 7963,CECT 7998,DSM 25260,IBRC-M 10614,KCTC 13821</strain>
    </source>
</reference>
<dbReference type="RefSeq" id="WP_091586820.1">
    <property type="nucleotide sequence ID" value="NZ_FNDU01000010.1"/>
</dbReference>
<dbReference type="InterPro" id="IPR009799">
    <property type="entry name" value="EthD_dom"/>
</dbReference>
<gene>
    <name evidence="2" type="ORF">SAMN05216352_110127</name>
</gene>
<feature type="domain" description="EthD" evidence="1">
    <location>
        <begin position="13"/>
        <end position="99"/>
    </location>
</feature>
<evidence type="ECO:0000313" key="2">
    <source>
        <dbReference type="EMBL" id="SDI69639.1"/>
    </source>
</evidence>
<dbReference type="Proteomes" id="UP000199017">
    <property type="component" value="Unassembled WGS sequence"/>
</dbReference>
<dbReference type="Pfam" id="PF07110">
    <property type="entry name" value="EthD"/>
    <property type="match status" value="1"/>
</dbReference>
<dbReference type="STRING" id="930129.SAMN05216352_110127"/>
<protein>
    <recommendedName>
        <fullName evidence="1">EthD domain-containing protein</fullName>
    </recommendedName>
</protein>
<evidence type="ECO:0000313" key="3">
    <source>
        <dbReference type="Proteomes" id="UP000199017"/>
    </source>
</evidence>
<dbReference type="InterPro" id="IPR011008">
    <property type="entry name" value="Dimeric_a/b-barrel"/>
</dbReference>
<organism evidence="2 3">
    <name type="scientific">Alteribacillus bidgolensis</name>
    <dbReference type="NCBI Taxonomy" id="930129"/>
    <lineage>
        <taxon>Bacteria</taxon>
        <taxon>Bacillati</taxon>
        <taxon>Bacillota</taxon>
        <taxon>Bacilli</taxon>
        <taxon>Bacillales</taxon>
        <taxon>Bacillaceae</taxon>
        <taxon>Alteribacillus</taxon>
    </lineage>
</organism>
<proteinExistence type="predicted"/>
<dbReference type="GO" id="GO:0016491">
    <property type="term" value="F:oxidoreductase activity"/>
    <property type="evidence" value="ECO:0007669"/>
    <property type="project" value="InterPro"/>
</dbReference>